<evidence type="ECO:0000313" key="2">
    <source>
        <dbReference type="EMBL" id="EIC30193.1"/>
    </source>
</evidence>
<accession>H8GI49</accession>
<reference evidence="2 3" key="1">
    <citation type="journal article" date="2013" name="Genome Announc.">
        <title>Genome Sequence of the Obligate Gammaproteobacterial Methanotroph Methylomicrobium album Strain BG8.</title>
        <authorList>
            <person name="Kits K.D."/>
            <person name="Kalyuzhnaya M.G."/>
            <person name="Klotz M.G."/>
            <person name="Jetten M.S."/>
            <person name="Op den Camp H.J."/>
            <person name="Vuilleumier S."/>
            <person name="Bringel F."/>
            <person name="Dispirito A.A."/>
            <person name="Murrell J.C."/>
            <person name="Bruce D."/>
            <person name="Cheng J.F."/>
            <person name="Copeland A."/>
            <person name="Goodwin L."/>
            <person name="Hauser L."/>
            <person name="Lajus A."/>
            <person name="Land M.L."/>
            <person name="Lapidus A."/>
            <person name="Lucas S."/>
            <person name="Medigue C."/>
            <person name="Pitluck S."/>
            <person name="Woyke T."/>
            <person name="Zeytun A."/>
            <person name="Stein L.Y."/>
        </authorList>
    </citation>
    <scope>NUCLEOTIDE SEQUENCE [LARGE SCALE GENOMIC DNA]</scope>
    <source>
        <strain evidence="2 3">BG8</strain>
    </source>
</reference>
<feature type="domain" description="DUF58" evidence="1">
    <location>
        <begin position="61"/>
        <end position="246"/>
    </location>
</feature>
<dbReference type="AlphaFoldDB" id="H8GI49"/>
<dbReference type="HOGENOM" id="CLU_1000440_0_0_6"/>
<protein>
    <recommendedName>
        <fullName evidence="1">DUF58 domain-containing protein</fullName>
    </recommendedName>
</protein>
<evidence type="ECO:0000259" key="1">
    <source>
        <dbReference type="Pfam" id="PF01882"/>
    </source>
</evidence>
<dbReference type="PANTHER" id="PTHR33608">
    <property type="entry name" value="BLL2464 PROTEIN"/>
    <property type="match status" value="1"/>
</dbReference>
<proteinExistence type="predicted"/>
<dbReference type="PANTHER" id="PTHR33608:SF6">
    <property type="entry name" value="BLL2464 PROTEIN"/>
    <property type="match status" value="1"/>
</dbReference>
<organism evidence="2 3">
    <name type="scientific">Methylomicrobium album BG8</name>
    <dbReference type="NCBI Taxonomy" id="686340"/>
    <lineage>
        <taxon>Bacteria</taxon>
        <taxon>Pseudomonadati</taxon>
        <taxon>Pseudomonadota</taxon>
        <taxon>Gammaproteobacteria</taxon>
        <taxon>Methylococcales</taxon>
        <taxon>Methylococcaceae</taxon>
        <taxon>Methylomicrobium</taxon>
    </lineage>
</organism>
<keyword evidence="3" id="KW-1185">Reference proteome</keyword>
<dbReference type="Pfam" id="PF01882">
    <property type="entry name" value="DUF58"/>
    <property type="match status" value="1"/>
</dbReference>
<dbReference type="InterPro" id="IPR002881">
    <property type="entry name" value="DUF58"/>
</dbReference>
<name>H8GI49_METAL</name>
<dbReference type="eggNOG" id="COG1721">
    <property type="taxonomic scope" value="Bacteria"/>
</dbReference>
<gene>
    <name evidence="2" type="ORF">Metal_2474</name>
</gene>
<dbReference type="InterPro" id="IPR036465">
    <property type="entry name" value="vWFA_dom_sf"/>
</dbReference>
<dbReference type="STRING" id="686340.Metal_2474"/>
<dbReference type="EMBL" id="CM001475">
    <property type="protein sequence ID" value="EIC30193.1"/>
    <property type="molecule type" value="Genomic_DNA"/>
</dbReference>
<sequence>MPEADLLHYRLHWLSGAVYPGAHPGRMTGAGLLFKQHQPLAASNDPRRLDLRASVLDPFEHFRVRAYQQPSRIDVYLLADLSGSMGHAGKRKILATLLRTLARSAFGYGDRFGFIGAADDIEPRWLLPAGLHEAAVSGLACRLEDAQLSGSASGLRNAAAYLPAERTLLFLLTDAHFPLAHLRDLLASLQMHDIVPLILWDPGEYRQLPSWGLLSVRDIESGASRTLVMRPSLRERIVDAYAERRQRLIGAFRAFGSEPLFIEHCDIPAINRYLHQRAA</sequence>
<evidence type="ECO:0000313" key="3">
    <source>
        <dbReference type="Proteomes" id="UP000005090"/>
    </source>
</evidence>
<dbReference type="SUPFAM" id="SSF53300">
    <property type="entry name" value="vWA-like"/>
    <property type="match status" value="1"/>
</dbReference>
<dbReference type="RefSeq" id="WP_005372679.1">
    <property type="nucleotide sequence ID" value="NZ_CM001475.1"/>
</dbReference>
<dbReference type="Proteomes" id="UP000005090">
    <property type="component" value="Chromosome"/>
</dbReference>